<protein>
    <submittedName>
        <fullName evidence="2">Uncharacterized protein</fullName>
    </submittedName>
</protein>
<feature type="compositionally biased region" description="Basic and acidic residues" evidence="1">
    <location>
        <begin position="1"/>
        <end position="10"/>
    </location>
</feature>
<reference evidence="3" key="1">
    <citation type="journal article" date="2013" name="Proc. Natl. Acad. Sci. U.S.A.">
        <title>Genome structure and metabolic features in the red seaweed Chondrus crispus shed light on evolution of the Archaeplastida.</title>
        <authorList>
            <person name="Collen J."/>
            <person name="Porcel B."/>
            <person name="Carre W."/>
            <person name="Ball S.G."/>
            <person name="Chaparro C."/>
            <person name="Tonon T."/>
            <person name="Barbeyron T."/>
            <person name="Michel G."/>
            <person name="Noel B."/>
            <person name="Valentin K."/>
            <person name="Elias M."/>
            <person name="Artiguenave F."/>
            <person name="Arun A."/>
            <person name="Aury J.M."/>
            <person name="Barbosa-Neto J.F."/>
            <person name="Bothwell J.H."/>
            <person name="Bouget F.Y."/>
            <person name="Brillet L."/>
            <person name="Cabello-Hurtado F."/>
            <person name="Capella-Gutierrez S."/>
            <person name="Charrier B."/>
            <person name="Cladiere L."/>
            <person name="Cock J.M."/>
            <person name="Coelho S.M."/>
            <person name="Colleoni C."/>
            <person name="Czjzek M."/>
            <person name="Da Silva C."/>
            <person name="Delage L."/>
            <person name="Denoeud F."/>
            <person name="Deschamps P."/>
            <person name="Dittami S.M."/>
            <person name="Gabaldon T."/>
            <person name="Gachon C.M."/>
            <person name="Groisillier A."/>
            <person name="Herve C."/>
            <person name="Jabbari K."/>
            <person name="Katinka M."/>
            <person name="Kloareg B."/>
            <person name="Kowalczyk N."/>
            <person name="Labadie K."/>
            <person name="Leblanc C."/>
            <person name="Lopez P.J."/>
            <person name="McLachlan D.H."/>
            <person name="Meslet-Cladiere L."/>
            <person name="Moustafa A."/>
            <person name="Nehr Z."/>
            <person name="Nyvall Collen P."/>
            <person name="Panaud O."/>
            <person name="Partensky F."/>
            <person name="Poulain J."/>
            <person name="Rensing S.A."/>
            <person name="Rousvoal S."/>
            <person name="Samson G."/>
            <person name="Symeonidi A."/>
            <person name="Weissenbach J."/>
            <person name="Zambounis A."/>
            <person name="Wincker P."/>
            <person name="Boyen C."/>
        </authorList>
    </citation>
    <scope>NUCLEOTIDE SEQUENCE [LARGE SCALE GENOMIC DNA]</scope>
    <source>
        <strain evidence="3">cv. Stackhouse</strain>
    </source>
</reference>
<feature type="compositionally biased region" description="Acidic residues" evidence="1">
    <location>
        <begin position="14"/>
        <end position="41"/>
    </location>
</feature>
<dbReference type="KEGG" id="ccp:CHC_T00006734001"/>
<dbReference type="Proteomes" id="UP000012073">
    <property type="component" value="Unassembled WGS sequence"/>
</dbReference>
<feature type="compositionally biased region" description="Acidic residues" evidence="1">
    <location>
        <begin position="86"/>
        <end position="100"/>
    </location>
</feature>
<dbReference type="EMBL" id="HG001983">
    <property type="protein sequence ID" value="CDF39024.1"/>
    <property type="molecule type" value="Genomic_DNA"/>
</dbReference>
<feature type="region of interest" description="Disordered" evidence="1">
    <location>
        <begin position="1"/>
        <end position="100"/>
    </location>
</feature>
<gene>
    <name evidence="2" type="ORF">CHC_T00006734001</name>
</gene>
<dbReference type="PhylomeDB" id="R7QLS2"/>
<dbReference type="GeneID" id="17326646"/>
<sequence>MQSDWLKDIPCEGGGEEESGGEGDAGVDGDAEGEDDTENGDESTSVVVIDVGIPSPPPGSSELDGSDTLSTSPEPSLPEVISSESTSEDSDDDDDDDDDDVVCIDAAALDHVARQDLVFSNHVLKAVLCDMYGSCATDGHIVEYRGHAMMMRTYCDLVGCSKREVEVNSPRYRRRLRVPSRTEGLEFTSLAARYSTRVEERMLAIVVHIGL</sequence>
<evidence type="ECO:0000256" key="1">
    <source>
        <dbReference type="SAM" id="MobiDB-lite"/>
    </source>
</evidence>
<dbReference type="Gramene" id="CDF39024">
    <property type="protein sequence ID" value="CDF39024"/>
    <property type="gene ID" value="CHC_T00006734001"/>
</dbReference>
<name>R7QLS2_CHOCR</name>
<dbReference type="RefSeq" id="XP_005718929.1">
    <property type="nucleotide sequence ID" value="XM_005718872.1"/>
</dbReference>
<keyword evidence="3" id="KW-1185">Reference proteome</keyword>
<evidence type="ECO:0000313" key="3">
    <source>
        <dbReference type="Proteomes" id="UP000012073"/>
    </source>
</evidence>
<proteinExistence type="predicted"/>
<accession>R7QLS2</accession>
<dbReference type="AlphaFoldDB" id="R7QLS2"/>
<organism evidence="2 3">
    <name type="scientific">Chondrus crispus</name>
    <name type="common">Carrageen Irish moss</name>
    <name type="synonym">Polymorpha crispa</name>
    <dbReference type="NCBI Taxonomy" id="2769"/>
    <lineage>
        <taxon>Eukaryota</taxon>
        <taxon>Rhodophyta</taxon>
        <taxon>Florideophyceae</taxon>
        <taxon>Rhodymeniophycidae</taxon>
        <taxon>Gigartinales</taxon>
        <taxon>Gigartinaceae</taxon>
        <taxon>Chondrus</taxon>
    </lineage>
</organism>
<evidence type="ECO:0000313" key="2">
    <source>
        <dbReference type="EMBL" id="CDF39024.1"/>
    </source>
</evidence>